<proteinExistence type="predicted"/>
<gene>
    <name evidence="1" type="ORF">DPMN_017206</name>
</gene>
<reference evidence="1" key="1">
    <citation type="journal article" date="2019" name="bioRxiv">
        <title>The Genome of the Zebra Mussel, Dreissena polymorpha: A Resource for Invasive Species Research.</title>
        <authorList>
            <person name="McCartney M.A."/>
            <person name="Auch B."/>
            <person name="Kono T."/>
            <person name="Mallez S."/>
            <person name="Zhang Y."/>
            <person name="Obille A."/>
            <person name="Becker A."/>
            <person name="Abrahante J.E."/>
            <person name="Garbe J."/>
            <person name="Badalamenti J.P."/>
            <person name="Herman A."/>
            <person name="Mangelson H."/>
            <person name="Liachko I."/>
            <person name="Sullivan S."/>
            <person name="Sone E.D."/>
            <person name="Koren S."/>
            <person name="Silverstein K.A.T."/>
            <person name="Beckman K.B."/>
            <person name="Gohl D.M."/>
        </authorList>
    </citation>
    <scope>NUCLEOTIDE SEQUENCE</scope>
    <source>
        <strain evidence="1">Duluth1</strain>
        <tissue evidence="1">Whole animal</tissue>
    </source>
</reference>
<dbReference type="AlphaFoldDB" id="A0A9D4NEX2"/>
<evidence type="ECO:0000313" key="1">
    <source>
        <dbReference type="EMBL" id="KAH3893066.1"/>
    </source>
</evidence>
<keyword evidence="2" id="KW-1185">Reference proteome</keyword>
<dbReference type="Proteomes" id="UP000828390">
    <property type="component" value="Unassembled WGS sequence"/>
</dbReference>
<organism evidence="1 2">
    <name type="scientific">Dreissena polymorpha</name>
    <name type="common">Zebra mussel</name>
    <name type="synonym">Mytilus polymorpha</name>
    <dbReference type="NCBI Taxonomy" id="45954"/>
    <lineage>
        <taxon>Eukaryota</taxon>
        <taxon>Metazoa</taxon>
        <taxon>Spiralia</taxon>
        <taxon>Lophotrochozoa</taxon>
        <taxon>Mollusca</taxon>
        <taxon>Bivalvia</taxon>
        <taxon>Autobranchia</taxon>
        <taxon>Heteroconchia</taxon>
        <taxon>Euheterodonta</taxon>
        <taxon>Imparidentia</taxon>
        <taxon>Neoheterodontei</taxon>
        <taxon>Myida</taxon>
        <taxon>Dreissenoidea</taxon>
        <taxon>Dreissenidae</taxon>
        <taxon>Dreissena</taxon>
    </lineage>
</organism>
<accession>A0A9D4NEX2</accession>
<sequence>MAIQAMSKEAYFCTVIQIHDKFFHYGTSLELNTYFTFPIIRYADIIVPGNSFCVWL</sequence>
<protein>
    <submittedName>
        <fullName evidence="1">Uncharacterized protein</fullName>
    </submittedName>
</protein>
<comment type="caution">
    <text evidence="1">The sequence shown here is derived from an EMBL/GenBank/DDBJ whole genome shotgun (WGS) entry which is preliminary data.</text>
</comment>
<evidence type="ECO:0000313" key="2">
    <source>
        <dbReference type="Proteomes" id="UP000828390"/>
    </source>
</evidence>
<name>A0A9D4NEX2_DREPO</name>
<dbReference type="EMBL" id="JAIWYP010000001">
    <property type="protein sequence ID" value="KAH3893066.1"/>
    <property type="molecule type" value="Genomic_DNA"/>
</dbReference>
<reference evidence="1" key="2">
    <citation type="submission" date="2020-11" db="EMBL/GenBank/DDBJ databases">
        <authorList>
            <person name="McCartney M.A."/>
            <person name="Auch B."/>
            <person name="Kono T."/>
            <person name="Mallez S."/>
            <person name="Becker A."/>
            <person name="Gohl D.M."/>
            <person name="Silverstein K.A.T."/>
            <person name="Koren S."/>
            <person name="Bechman K.B."/>
            <person name="Herman A."/>
            <person name="Abrahante J.E."/>
            <person name="Garbe J."/>
        </authorList>
    </citation>
    <scope>NUCLEOTIDE SEQUENCE</scope>
    <source>
        <strain evidence="1">Duluth1</strain>
        <tissue evidence="1">Whole animal</tissue>
    </source>
</reference>